<dbReference type="Gene3D" id="2.10.260.10">
    <property type="match status" value="1"/>
</dbReference>
<evidence type="ECO:0000313" key="2">
    <source>
        <dbReference type="EMBL" id="GAH59199.1"/>
    </source>
</evidence>
<gene>
    <name evidence="2" type="ORF">S03H2_34891</name>
</gene>
<dbReference type="AlphaFoldDB" id="X1HZD3"/>
<proteinExistence type="predicted"/>
<comment type="caution">
    <text evidence="2">The sequence shown here is derived from an EMBL/GenBank/DDBJ whole genome shotgun (WGS) entry which is preliminary data.</text>
</comment>
<dbReference type="Pfam" id="PF04014">
    <property type="entry name" value="MazE_antitoxin"/>
    <property type="match status" value="1"/>
</dbReference>
<protein>
    <recommendedName>
        <fullName evidence="1">SpoVT-AbrB domain-containing protein</fullName>
    </recommendedName>
</protein>
<dbReference type="EMBL" id="BARU01021313">
    <property type="protein sequence ID" value="GAH59199.1"/>
    <property type="molecule type" value="Genomic_DNA"/>
</dbReference>
<organism evidence="2">
    <name type="scientific">marine sediment metagenome</name>
    <dbReference type="NCBI Taxonomy" id="412755"/>
    <lineage>
        <taxon>unclassified sequences</taxon>
        <taxon>metagenomes</taxon>
        <taxon>ecological metagenomes</taxon>
    </lineage>
</organism>
<sequence>MKKRILAISTLTKNAQITIKKIIRNKLDVKVGDIIVFFEENGIIVVEKG</sequence>
<dbReference type="InterPro" id="IPR037914">
    <property type="entry name" value="SpoVT-AbrB_sf"/>
</dbReference>
<feature type="domain" description="SpoVT-AbrB" evidence="1">
    <location>
        <begin position="9"/>
        <end position="46"/>
    </location>
</feature>
<reference evidence="2" key="1">
    <citation type="journal article" date="2014" name="Front. Microbiol.">
        <title>High frequency of phylogenetically diverse reductive dehalogenase-homologous genes in deep subseafloor sedimentary metagenomes.</title>
        <authorList>
            <person name="Kawai M."/>
            <person name="Futagami T."/>
            <person name="Toyoda A."/>
            <person name="Takaki Y."/>
            <person name="Nishi S."/>
            <person name="Hori S."/>
            <person name="Arai W."/>
            <person name="Tsubouchi T."/>
            <person name="Morono Y."/>
            <person name="Uchiyama I."/>
            <person name="Ito T."/>
            <person name="Fujiyama A."/>
            <person name="Inagaki F."/>
            <person name="Takami H."/>
        </authorList>
    </citation>
    <scope>NUCLEOTIDE SEQUENCE</scope>
    <source>
        <strain evidence="2">Expedition CK06-06</strain>
    </source>
</reference>
<name>X1HZD3_9ZZZZ</name>
<dbReference type="InterPro" id="IPR007159">
    <property type="entry name" value="SpoVT-AbrB_dom"/>
</dbReference>
<dbReference type="SUPFAM" id="SSF89447">
    <property type="entry name" value="AbrB/MazE/MraZ-like"/>
    <property type="match status" value="1"/>
</dbReference>
<accession>X1HZD3</accession>
<evidence type="ECO:0000259" key="1">
    <source>
        <dbReference type="Pfam" id="PF04014"/>
    </source>
</evidence>